<dbReference type="PIRSF" id="PIRSF009467">
    <property type="entry name" value="Ureas_acces_UreF"/>
    <property type="match status" value="1"/>
</dbReference>
<keyword evidence="1 3" id="KW-0996">Nickel insertion</keyword>
<dbReference type="InterPro" id="IPR002639">
    <property type="entry name" value="UreF"/>
</dbReference>
<keyword evidence="2 3" id="KW-0143">Chaperone</keyword>
<evidence type="ECO:0000256" key="2">
    <source>
        <dbReference type="ARBA" id="ARBA00023186"/>
    </source>
</evidence>
<dbReference type="AlphaFoldDB" id="A0A8J8BFR6"/>
<dbReference type="HAMAP" id="MF_01385">
    <property type="entry name" value="UreF"/>
    <property type="match status" value="1"/>
</dbReference>
<comment type="caution">
    <text evidence="4">The sequence shown here is derived from an EMBL/GenBank/DDBJ whole genome shotgun (WGS) entry which is preliminary data.</text>
</comment>
<dbReference type="RefSeq" id="WP_211469361.1">
    <property type="nucleotide sequence ID" value="NZ_JAGSXH010000066.1"/>
</dbReference>
<accession>A0A8J8BFR6</accession>
<keyword evidence="5" id="KW-1185">Reference proteome</keyword>
<keyword evidence="3" id="KW-0963">Cytoplasm</keyword>
<dbReference type="Proteomes" id="UP000677913">
    <property type="component" value="Unassembled WGS sequence"/>
</dbReference>
<evidence type="ECO:0000313" key="4">
    <source>
        <dbReference type="EMBL" id="MBS2965004.1"/>
    </source>
</evidence>
<proteinExistence type="inferred from homology"/>
<dbReference type="Gene3D" id="1.10.4190.10">
    <property type="entry name" value="Urease accessory protein UreF"/>
    <property type="match status" value="1"/>
</dbReference>
<dbReference type="InterPro" id="IPR038277">
    <property type="entry name" value="UreF_sf"/>
</dbReference>
<comment type="subunit">
    <text evidence="3">UreD, UreF and UreG form a complex that acts as a GTP-hydrolysis-dependent molecular chaperone, activating the urease apoprotein by helping to assemble the nickel containing metallocenter of UreC. The UreE protein probably delivers the nickel.</text>
</comment>
<evidence type="ECO:0000256" key="1">
    <source>
        <dbReference type="ARBA" id="ARBA00022988"/>
    </source>
</evidence>
<gene>
    <name evidence="3" type="primary">ureF</name>
    <name evidence="4" type="ORF">KGA66_18250</name>
</gene>
<evidence type="ECO:0000256" key="3">
    <source>
        <dbReference type="HAMAP-Rule" id="MF_01385"/>
    </source>
</evidence>
<sequence length="234" mass="23106">MSLIPLLLLADSRLPGGTHAHSGGLEAAVAAGRVHDGETLRAFLLGRLTGVGFTAAAFAAAAALELSGGLVVGERGVQTREAAALDAEYDARTPSPAQRATSRALGRHLLCAVRAGWPGVLLDAVAGLHPDGPHHPIAFGAAAAVAGVDPGGAAEAVALGSVTGPAHAAPRLLGLDPDAVTAVLASLAAQVEQVAAAAAKAARGPVEELPAVGAPLLEIAAQQVRGGQVRFFVS</sequence>
<evidence type="ECO:0000313" key="5">
    <source>
        <dbReference type="Proteomes" id="UP000677913"/>
    </source>
</evidence>
<dbReference type="Pfam" id="PF01730">
    <property type="entry name" value="UreF"/>
    <property type="match status" value="1"/>
</dbReference>
<protein>
    <recommendedName>
        <fullName evidence="3">Urease accessory protein UreF</fullName>
    </recommendedName>
</protein>
<comment type="subcellular location">
    <subcellularLocation>
        <location evidence="3">Cytoplasm</location>
    </subcellularLocation>
</comment>
<dbReference type="PANTHER" id="PTHR33620">
    <property type="entry name" value="UREASE ACCESSORY PROTEIN F"/>
    <property type="match status" value="1"/>
</dbReference>
<dbReference type="EMBL" id="JAGSXH010000066">
    <property type="protein sequence ID" value="MBS2965004.1"/>
    <property type="molecule type" value="Genomic_DNA"/>
</dbReference>
<dbReference type="GO" id="GO:0005737">
    <property type="term" value="C:cytoplasm"/>
    <property type="evidence" value="ECO:0007669"/>
    <property type="project" value="UniProtKB-SubCell"/>
</dbReference>
<name>A0A8J8BFR6_9ACTN</name>
<reference evidence="4" key="1">
    <citation type="submission" date="2021-04" db="EMBL/GenBank/DDBJ databases">
        <title>Genome based classification of Actinospica acidithermotolerans sp. nov., an actinobacterium isolated from an Indonesian hot spring.</title>
        <authorList>
            <person name="Kusuma A.B."/>
            <person name="Putra K.E."/>
            <person name="Nafisah S."/>
            <person name="Loh J."/>
            <person name="Nouioui I."/>
            <person name="Goodfellow M."/>
        </authorList>
    </citation>
    <scope>NUCLEOTIDE SEQUENCE</scope>
    <source>
        <strain evidence="4">DSM 45618</strain>
    </source>
</reference>
<comment type="similarity">
    <text evidence="3">Belongs to the UreF family.</text>
</comment>
<organism evidence="4 5">
    <name type="scientific">Actinocrinis puniceicyclus</name>
    <dbReference type="NCBI Taxonomy" id="977794"/>
    <lineage>
        <taxon>Bacteria</taxon>
        <taxon>Bacillati</taxon>
        <taxon>Actinomycetota</taxon>
        <taxon>Actinomycetes</taxon>
        <taxon>Catenulisporales</taxon>
        <taxon>Actinospicaceae</taxon>
        <taxon>Actinocrinis</taxon>
    </lineage>
</organism>
<comment type="function">
    <text evidence="3">Required for maturation of urease via the functional incorporation of the urease nickel metallocenter.</text>
</comment>
<dbReference type="GO" id="GO:0016151">
    <property type="term" value="F:nickel cation binding"/>
    <property type="evidence" value="ECO:0007669"/>
    <property type="project" value="UniProtKB-UniRule"/>
</dbReference>
<dbReference type="PANTHER" id="PTHR33620:SF1">
    <property type="entry name" value="UREASE ACCESSORY PROTEIN F"/>
    <property type="match status" value="1"/>
</dbReference>